<proteinExistence type="predicted"/>
<keyword evidence="4" id="KW-1185">Reference proteome</keyword>
<gene>
    <name evidence="3" type="primary">Cre-grl-18</name>
    <name evidence="3" type="ORF">CRE_31038</name>
</gene>
<evidence type="ECO:0000313" key="3">
    <source>
        <dbReference type="EMBL" id="EFP11241.1"/>
    </source>
</evidence>
<accession>E3LU94</accession>
<dbReference type="eggNOG" id="ENOG502TGM7">
    <property type="taxonomic scope" value="Eukaryota"/>
</dbReference>
<sequence length="436" mass="49651">MNCQCQSSCNSPCLCPPSMPCYQQQPAQTFYTQPAPPVIYQPYQNQQQQQRPSSYLANIPPYMQPYAQQPTFFSTPPPIQVQQLPPGTPSLSYPSSSQMFIAEQSSINSQYSPSGSPGPSTSDSQDKLNLQVVSFPTEFRLKNISHFQPPALKQKEETFENHINEKSQTYETDRPLSDIFYETNTGEDDNEIDRNYSPIQTTTENVYRNTDTTTRKNYESSTWPTSTIAVTTKRYETELKRGEGNSDISMSGYGFDSGSTSAPIMLEFLEHPRHYENMSPATPNNTDNPDVTDFTQEVDAFYKSSTSHPVQTFEYGAVRDARDSSDNRETSTPKFPFDRDEEVKPKNKWTSKRKIREKEDSSKCNNPILKDLMEMKMTASPSISKQMIYSAATEMWVGRNVNVICSKHSFSYVVVTSPIFCEHRKKTLTCFVFFQP</sequence>
<name>E3LU94_CAERE</name>
<dbReference type="HOGENOM" id="CLU_628888_0_0_1"/>
<dbReference type="EMBL" id="DS268415">
    <property type="protein sequence ID" value="EFP11241.1"/>
    <property type="molecule type" value="Genomic_DNA"/>
</dbReference>
<feature type="domain" description="Ground-like" evidence="2">
    <location>
        <begin position="362"/>
        <end position="433"/>
    </location>
</feature>
<dbReference type="Pfam" id="PF04155">
    <property type="entry name" value="Ground-like"/>
    <property type="match status" value="1"/>
</dbReference>
<organism evidence="4">
    <name type="scientific">Caenorhabditis remanei</name>
    <name type="common">Caenorhabditis vulgaris</name>
    <dbReference type="NCBI Taxonomy" id="31234"/>
    <lineage>
        <taxon>Eukaryota</taxon>
        <taxon>Metazoa</taxon>
        <taxon>Ecdysozoa</taxon>
        <taxon>Nematoda</taxon>
        <taxon>Chromadorea</taxon>
        <taxon>Rhabditida</taxon>
        <taxon>Rhabditina</taxon>
        <taxon>Rhabditomorpha</taxon>
        <taxon>Rhabditoidea</taxon>
        <taxon>Rhabditidae</taxon>
        <taxon>Peloderinae</taxon>
        <taxon>Caenorhabditis</taxon>
    </lineage>
</organism>
<evidence type="ECO:0000256" key="1">
    <source>
        <dbReference type="SAM" id="MobiDB-lite"/>
    </source>
</evidence>
<feature type="compositionally biased region" description="Low complexity" evidence="1">
    <location>
        <begin position="109"/>
        <end position="123"/>
    </location>
</feature>
<evidence type="ECO:0000313" key="4">
    <source>
        <dbReference type="Proteomes" id="UP000008281"/>
    </source>
</evidence>
<evidence type="ECO:0000259" key="2">
    <source>
        <dbReference type="Pfam" id="PF04155"/>
    </source>
</evidence>
<feature type="region of interest" description="Disordered" evidence="1">
    <location>
        <begin position="67"/>
        <end position="95"/>
    </location>
</feature>
<protein>
    <submittedName>
        <fullName evidence="3">CRE-GRL-18 protein</fullName>
    </submittedName>
</protein>
<reference evidence="3" key="1">
    <citation type="submission" date="2007-07" db="EMBL/GenBank/DDBJ databases">
        <title>PCAP assembly of the Caenorhabditis remanei genome.</title>
        <authorList>
            <consortium name="The Caenorhabditis remanei Sequencing Consortium"/>
            <person name="Wilson R.K."/>
        </authorList>
    </citation>
    <scope>NUCLEOTIDE SEQUENCE [LARGE SCALE GENOMIC DNA]</scope>
    <source>
        <strain evidence="3">PB4641</strain>
    </source>
</reference>
<dbReference type="InterPro" id="IPR007284">
    <property type="entry name" value="Ground-like_dom"/>
</dbReference>
<feature type="compositionally biased region" description="Basic and acidic residues" evidence="1">
    <location>
        <begin position="320"/>
        <end position="345"/>
    </location>
</feature>
<dbReference type="InParanoid" id="E3LU94"/>
<dbReference type="OrthoDB" id="5825670at2759"/>
<dbReference type="Proteomes" id="UP000008281">
    <property type="component" value="Unassembled WGS sequence"/>
</dbReference>
<dbReference type="STRING" id="31234.E3LU94"/>
<dbReference type="AlphaFoldDB" id="E3LU94"/>
<feature type="region of interest" description="Disordered" evidence="1">
    <location>
        <begin position="107"/>
        <end position="126"/>
    </location>
</feature>
<feature type="region of interest" description="Disordered" evidence="1">
    <location>
        <begin position="320"/>
        <end position="352"/>
    </location>
</feature>
<dbReference type="FunCoup" id="E3LU94">
    <property type="interactions" value="3"/>
</dbReference>
<dbReference type="OMA" id="PIFCEHR"/>